<gene>
    <name evidence="13" type="ORF">FNV43_RR07486</name>
</gene>
<evidence type="ECO:0000256" key="3">
    <source>
        <dbReference type="ARBA" id="ARBA00022692"/>
    </source>
</evidence>
<dbReference type="FunFam" id="3.40.190.10:FF:000054">
    <property type="entry name" value="Glutamate receptor"/>
    <property type="match status" value="1"/>
</dbReference>
<dbReference type="GO" id="GO:0015276">
    <property type="term" value="F:ligand-gated monoatomic ion channel activity"/>
    <property type="evidence" value="ECO:0007669"/>
    <property type="project" value="InterPro"/>
</dbReference>
<evidence type="ECO:0000256" key="5">
    <source>
        <dbReference type="ARBA" id="ARBA00023065"/>
    </source>
</evidence>
<dbReference type="CDD" id="cd13686">
    <property type="entry name" value="GluR_Plant"/>
    <property type="match status" value="1"/>
</dbReference>
<dbReference type="PANTHER" id="PTHR18966">
    <property type="entry name" value="IONOTROPIC GLUTAMATE RECEPTOR"/>
    <property type="match status" value="1"/>
</dbReference>
<dbReference type="EMBL" id="VOIH02000003">
    <property type="protein sequence ID" value="KAF3451391.1"/>
    <property type="molecule type" value="Genomic_DNA"/>
</dbReference>
<evidence type="ECO:0000256" key="9">
    <source>
        <dbReference type="ARBA" id="ARBA00023286"/>
    </source>
</evidence>
<feature type="transmembrane region" description="Helical" evidence="11">
    <location>
        <begin position="334"/>
        <end position="356"/>
    </location>
</feature>
<dbReference type="Gene3D" id="3.40.190.10">
    <property type="entry name" value="Periplasmic binding protein-like II"/>
    <property type="match status" value="1"/>
</dbReference>
<evidence type="ECO:0000313" key="13">
    <source>
        <dbReference type="EMBL" id="KAF3451391.1"/>
    </source>
</evidence>
<reference evidence="13" key="1">
    <citation type="submission" date="2020-03" db="EMBL/GenBank/DDBJ databases">
        <title>A high-quality chromosome-level genome assembly of a woody plant with both climbing and erect habits, Rhamnella rubrinervis.</title>
        <authorList>
            <person name="Lu Z."/>
            <person name="Yang Y."/>
            <person name="Zhu X."/>
            <person name="Sun Y."/>
        </authorList>
    </citation>
    <scope>NUCLEOTIDE SEQUENCE</scope>
    <source>
        <strain evidence="13">BYM</strain>
        <tissue evidence="13">Leaf</tissue>
    </source>
</reference>
<keyword evidence="6 11" id="KW-0472">Membrane</keyword>
<dbReference type="AlphaFoldDB" id="A0A8K0HFE0"/>
<comment type="subcellular location">
    <subcellularLocation>
        <location evidence="1">Membrane</location>
        <topology evidence="1">Multi-pass membrane protein</topology>
    </subcellularLocation>
</comment>
<accession>A0A8K0HFE0</accession>
<keyword evidence="7" id="KW-0675">Receptor</keyword>
<proteinExistence type="predicted"/>
<evidence type="ECO:0000256" key="10">
    <source>
        <dbReference type="ARBA" id="ARBA00023303"/>
    </source>
</evidence>
<dbReference type="InterPro" id="IPR015683">
    <property type="entry name" value="Ionotropic_Glu_rcpt"/>
</dbReference>
<evidence type="ECO:0000256" key="7">
    <source>
        <dbReference type="ARBA" id="ARBA00023170"/>
    </source>
</evidence>
<feature type="domain" description="Ionotropic glutamate receptor C-terminal" evidence="12">
    <location>
        <begin position="9"/>
        <end position="312"/>
    </location>
</feature>
<keyword evidence="5" id="KW-0406">Ion transport</keyword>
<evidence type="ECO:0000259" key="12">
    <source>
        <dbReference type="SMART" id="SM00079"/>
    </source>
</evidence>
<protein>
    <recommendedName>
        <fullName evidence="12">Ionotropic glutamate receptor C-terminal domain-containing protein</fullName>
    </recommendedName>
</protein>
<dbReference type="OrthoDB" id="5984008at2759"/>
<name>A0A8K0HFE0_9ROSA</name>
<evidence type="ECO:0000256" key="1">
    <source>
        <dbReference type="ARBA" id="ARBA00004141"/>
    </source>
</evidence>
<dbReference type="GO" id="GO:0016020">
    <property type="term" value="C:membrane"/>
    <property type="evidence" value="ECO:0007669"/>
    <property type="project" value="UniProtKB-SubCell"/>
</dbReference>
<keyword evidence="9" id="KW-1071">Ligand-gated ion channel</keyword>
<evidence type="ECO:0000313" key="14">
    <source>
        <dbReference type="Proteomes" id="UP000796880"/>
    </source>
</evidence>
<keyword evidence="14" id="KW-1185">Reference proteome</keyword>
<evidence type="ECO:0000256" key="11">
    <source>
        <dbReference type="SAM" id="Phobius"/>
    </source>
</evidence>
<dbReference type="Gene3D" id="1.10.287.70">
    <property type="match status" value="1"/>
</dbReference>
<keyword evidence="3 11" id="KW-0812">Transmembrane</keyword>
<dbReference type="SUPFAM" id="SSF53850">
    <property type="entry name" value="Periplasmic binding protein-like II"/>
    <property type="match status" value="1"/>
</dbReference>
<keyword evidence="8" id="KW-0325">Glycoprotein</keyword>
<dbReference type="InterPro" id="IPR001320">
    <property type="entry name" value="Iontro_rcpt_C"/>
</dbReference>
<dbReference type="FunFam" id="1.10.287.70:FF:000172">
    <property type="entry name" value="Glutamate receptor"/>
    <property type="match status" value="1"/>
</dbReference>
<dbReference type="Pfam" id="PF00060">
    <property type="entry name" value="Lig_chan"/>
    <property type="match status" value="1"/>
</dbReference>
<keyword evidence="2" id="KW-0813">Transport</keyword>
<evidence type="ECO:0000256" key="8">
    <source>
        <dbReference type="ARBA" id="ARBA00023180"/>
    </source>
</evidence>
<dbReference type="SMART" id="SM00079">
    <property type="entry name" value="PBPe"/>
    <property type="match status" value="1"/>
</dbReference>
<comment type="caution">
    <text evidence="13">The sequence shown here is derived from an EMBL/GenBank/DDBJ whole genome shotgun (WGS) entry which is preliminary data.</text>
</comment>
<keyword evidence="4 11" id="KW-1133">Transmembrane helix</keyword>
<evidence type="ECO:0000256" key="6">
    <source>
        <dbReference type="ARBA" id="ARBA00023136"/>
    </source>
</evidence>
<evidence type="ECO:0000256" key="4">
    <source>
        <dbReference type="ARBA" id="ARBA00022989"/>
    </source>
</evidence>
<sequence length="444" mass="50139">MPSSSKPLKIGVPVRTLFKKLVEVDEPKKDSNDGYDGFCIQIFKEVVKRLDYDLPYEFKAFNGTYPDLVDSVYNKAFDAVVGDVTILAKRTDCVEFTHPYAESGLSLIVPLFIVWFLEHPTNPEFGGPLKNQMGIALWFTFSSFFYAHRERVHSNLTRVVAMVWLLVVFITSSSYTASLSSILTVRQLEPGVDIESLKRTNQTVGCDGDSFVMTYLIDVLGFKEYNIIKATDEYSYVSKFAAKNISAAIFELPYEKVFLNKYCKEYTTTAATYRYGGLGFKGSPVARDVSRAILSLSEDGNLTALENQWLTPKDECSNSITSVDNESLSLESFWGLYLISGATSTICFVLSLFRLWRNYQRHQQAYSEGSRSSPRNNKSIWDKAIGVARYYYYNEEVKSPVGMPPHVVDDEWGSSRWKMVSTIDLPEHIQASSPPEIEISSVSS</sequence>
<evidence type="ECO:0000256" key="2">
    <source>
        <dbReference type="ARBA" id="ARBA00022448"/>
    </source>
</evidence>
<dbReference type="Proteomes" id="UP000796880">
    <property type="component" value="Unassembled WGS sequence"/>
</dbReference>
<keyword evidence="10" id="KW-0407">Ion channel</keyword>
<organism evidence="13 14">
    <name type="scientific">Rhamnella rubrinervis</name>
    <dbReference type="NCBI Taxonomy" id="2594499"/>
    <lineage>
        <taxon>Eukaryota</taxon>
        <taxon>Viridiplantae</taxon>
        <taxon>Streptophyta</taxon>
        <taxon>Embryophyta</taxon>
        <taxon>Tracheophyta</taxon>
        <taxon>Spermatophyta</taxon>
        <taxon>Magnoliopsida</taxon>
        <taxon>eudicotyledons</taxon>
        <taxon>Gunneridae</taxon>
        <taxon>Pentapetalae</taxon>
        <taxon>rosids</taxon>
        <taxon>fabids</taxon>
        <taxon>Rosales</taxon>
        <taxon>Rhamnaceae</taxon>
        <taxon>rhamnoid group</taxon>
        <taxon>Rhamneae</taxon>
        <taxon>Rhamnella</taxon>
    </lineage>
</organism>